<evidence type="ECO:0000259" key="4">
    <source>
        <dbReference type="PROSITE" id="PS50932"/>
    </source>
</evidence>
<dbReference type="SUPFAM" id="SSF47413">
    <property type="entry name" value="lambda repressor-like DNA-binding domains"/>
    <property type="match status" value="1"/>
</dbReference>
<dbReference type="CDD" id="cd01392">
    <property type="entry name" value="HTH_LacI"/>
    <property type="match status" value="1"/>
</dbReference>
<comment type="caution">
    <text evidence="5">The sequence shown here is derived from an EMBL/GenBank/DDBJ whole genome shotgun (WGS) entry which is preliminary data.</text>
</comment>
<evidence type="ECO:0000313" key="6">
    <source>
        <dbReference type="Proteomes" id="UP000824258"/>
    </source>
</evidence>
<dbReference type="Gene3D" id="1.10.260.40">
    <property type="entry name" value="lambda repressor-like DNA-binding domains"/>
    <property type="match status" value="1"/>
</dbReference>
<gene>
    <name evidence="5" type="ORF">IAA70_07000</name>
</gene>
<keyword evidence="2 5" id="KW-0238">DNA-binding</keyword>
<reference evidence="5" key="1">
    <citation type="submission" date="2020-10" db="EMBL/GenBank/DDBJ databases">
        <authorList>
            <person name="Gilroy R."/>
        </authorList>
    </citation>
    <scope>NUCLEOTIDE SEQUENCE</scope>
    <source>
        <strain evidence="5">ChiHjej9B8-7071</strain>
    </source>
</reference>
<dbReference type="EMBL" id="DVGD01000229">
    <property type="protein sequence ID" value="HIR10134.1"/>
    <property type="molecule type" value="Genomic_DNA"/>
</dbReference>
<keyword evidence="3" id="KW-0804">Transcription</keyword>
<dbReference type="PANTHER" id="PTHR30146:SF109">
    <property type="entry name" value="HTH-TYPE TRANSCRIPTIONAL REGULATOR GALS"/>
    <property type="match status" value="1"/>
</dbReference>
<sequence>MGHNVNIKYVAERAKVSISTVSRVLNNSANVSDALKERVHRAIEETQFQVNPIASS</sequence>
<organism evidence="5 6">
    <name type="scientific">Candidatus Avoscillospira stercoripullorum</name>
    <dbReference type="NCBI Taxonomy" id="2840709"/>
    <lineage>
        <taxon>Bacteria</taxon>
        <taxon>Bacillati</taxon>
        <taxon>Bacillota</taxon>
        <taxon>Clostridia</taxon>
        <taxon>Eubacteriales</taxon>
        <taxon>Oscillospiraceae</taxon>
        <taxon>Oscillospiraceae incertae sedis</taxon>
        <taxon>Candidatus Avoscillospira</taxon>
    </lineage>
</organism>
<protein>
    <submittedName>
        <fullName evidence="5">LacI family DNA-binding transcriptional regulator</fullName>
    </submittedName>
</protein>
<evidence type="ECO:0000313" key="5">
    <source>
        <dbReference type="EMBL" id="HIR10134.1"/>
    </source>
</evidence>
<dbReference type="InterPro" id="IPR010982">
    <property type="entry name" value="Lambda_DNA-bd_dom_sf"/>
</dbReference>
<feature type="domain" description="HTH lacI-type" evidence="4">
    <location>
        <begin position="5"/>
        <end position="56"/>
    </location>
</feature>
<accession>A0A9D1D8Q8</accession>
<dbReference type="GO" id="GO:0003700">
    <property type="term" value="F:DNA-binding transcription factor activity"/>
    <property type="evidence" value="ECO:0007669"/>
    <property type="project" value="TreeGrafter"/>
</dbReference>
<evidence type="ECO:0000256" key="3">
    <source>
        <dbReference type="ARBA" id="ARBA00023163"/>
    </source>
</evidence>
<dbReference type="SMART" id="SM00354">
    <property type="entry name" value="HTH_LACI"/>
    <property type="match status" value="1"/>
</dbReference>
<dbReference type="GO" id="GO:0000976">
    <property type="term" value="F:transcription cis-regulatory region binding"/>
    <property type="evidence" value="ECO:0007669"/>
    <property type="project" value="TreeGrafter"/>
</dbReference>
<dbReference type="AlphaFoldDB" id="A0A9D1D8Q8"/>
<name>A0A9D1D8Q8_9FIRM</name>
<evidence type="ECO:0000256" key="1">
    <source>
        <dbReference type="ARBA" id="ARBA00023015"/>
    </source>
</evidence>
<dbReference type="Pfam" id="PF00356">
    <property type="entry name" value="LacI"/>
    <property type="match status" value="1"/>
</dbReference>
<keyword evidence="1" id="KW-0805">Transcription regulation</keyword>
<dbReference type="Proteomes" id="UP000824258">
    <property type="component" value="Unassembled WGS sequence"/>
</dbReference>
<proteinExistence type="predicted"/>
<dbReference type="PROSITE" id="PS50932">
    <property type="entry name" value="HTH_LACI_2"/>
    <property type="match status" value="1"/>
</dbReference>
<dbReference type="PANTHER" id="PTHR30146">
    <property type="entry name" value="LACI-RELATED TRANSCRIPTIONAL REPRESSOR"/>
    <property type="match status" value="1"/>
</dbReference>
<reference evidence="5" key="2">
    <citation type="journal article" date="2021" name="PeerJ">
        <title>Extensive microbial diversity within the chicken gut microbiome revealed by metagenomics and culture.</title>
        <authorList>
            <person name="Gilroy R."/>
            <person name="Ravi A."/>
            <person name="Getino M."/>
            <person name="Pursley I."/>
            <person name="Horton D.L."/>
            <person name="Alikhan N.F."/>
            <person name="Baker D."/>
            <person name="Gharbi K."/>
            <person name="Hall N."/>
            <person name="Watson M."/>
            <person name="Adriaenssens E.M."/>
            <person name="Foster-Nyarko E."/>
            <person name="Jarju S."/>
            <person name="Secka A."/>
            <person name="Antonio M."/>
            <person name="Oren A."/>
            <person name="Chaudhuri R.R."/>
            <person name="La Ragione R."/>
            <person name="Hildebrand F."/>
            <person name="Pallen M.J."/>
        </authorList>
    </citation>
    <scope>NUCLEOTIDE SEQUENCE</scope>
    <source>
        <strain evidence="5">ChiHjej9B8-7071</strain>
    </source>
</reference>
<dbReference type="InterPro" id="IPR000843">
    <property type="entry name" value="HTH_LacI"/>
</dbReference>
<feature type="non-terminal residue" evidence="5">
    <location>
        <position position="56"/>
    </location>
</feature>
<evidence type="ECO:0000256" key="2">
    <source>
        <dbReference type="ARBA" id="ARBA00023125"/>
    </source>
</evidence>